<feature type="transmembrane region" description="Helical" evidence="1">
    <location>
        <begin position="267"/>
        <end position="283"/>
    </location>
</feature>
<dbReference type="InterPro" id="IPR029044">
    <property type="entry name" value="Nucleotide-diphossugar_trans"/>
</dbReference>
<evidence type="ECO:0000313" key="4">
    <source>
        <dbReference type="Proteomes" id="UP000553034"/>
    </source>
</evidence>
<dbReference type="InterPro" id="IPR001173">
    <property type="entry name" value="Glyco_trans_2-like"/>
</dbReference>
<name>A0A840EY01_9FLAO</name>
<accession>A0A840EY01</accession>
<comment type="caution">
    <text evidence="3">The sequence shown here is derived from an EMBL/GenBank/DDBJ whole genome shotgun (WGS) entry which is preliminary data.</text>
</comment>
<dbReference type="Pfam" id="PF00535">
    <property type="entry name" value="Glycos_transf_2"/>
    <property type="match status" value="1"/>
</dbReference>
<sequence>MKLTYSFIIPVYNRPDEIDELLASFLNFSSKIPFEIVIVEDGSTQTSDKVIENYKNSLNIMYLTKPNTGPGDSRNYGMKKASGNYFIILDSDVILPKDYLDEVAAFLQQDYIDCFGGPDAADASFSDIQKAINYSMTSFLTTGGIRGKKKAVKKFEPRSFNMGLSKKAFQATSGFGKIHPGEDPDLVIRLEKLGFKTAFIEGAKVYHKRRISWDKFYTQVKKFGMVRPILNSWHPHTKSIAFWFPTMFSLGLLSAVILLLIGFPYLMYFYALYFLLLFLDAFLKTKNFKISILVLWAVLIQFFGYGIGFFTTTFYIRVLGKNPRKTFPKLFFDA</sequence>
<evidence type="ECO:0000256" key="1">
    <source>
        <dbReference type="SAM" id="Phobius"/>
    </source>
</evidence>
<dbReference type="RefSeq" id="WP_183478055.1">
    <property type="nucleotide sequence ID" value="NZ_JACIFO010000008.1"/>
</dbReference>
<dbReference type="PANTHER" id="PTHR43685">
    <property type="entry name" value="GLYCOSYLTRANSFERASE"/>
    <property type="match status" value="1"/>
</dbReference>
<keyword evidence="1" id="KW-1133">Transmembrane helix</keyword>
<evidence type="ECO:0000259" key="2">
    <source>
        <dbReference type="Pfam" id="PF00535"/>
    </source>
</evidence>
<feature type="transmembrane region" description="Helical" evidence="1">
    <location>
        <begin position="290"/>
        <end position="316"/>
    </location>
</feature>
<dbReference type="SUPFAM" id="SSF53448">
    <property type="entry name" value="Nucleotide-diphospho-sugar transferases"/>
    <property type="match status" value="1"/>
</dbReference>
<dbReference type="PANTHER" id="PTHR43685:SF2">
    <property type="entry name" value="GLYCOSYLTRANSFERASE 2-LIKE DOMAIN-CONTAINING PROTEIN"/>
    <property type="match status" value="1"/>
</dbReference>
<evidence type="ECO:0000313" key="3">
    <source>
        <dbReference type="EMBL" id="MBB4119707.1"/>
    </source>
</evidence>
<dbReference type="EMBL" id="JACIFO010000008">
    <property type="protein sequence ID" value="MBB4119707.1"/>
    <property type="molecule type" value="Genomic_DNA"/>
</dbReference>
<dbReference type="InterPro" id="IPR050834">
    <property type="entry name" value="Glycosyltransf_2"/>
</dbReference>
<gene>
    <name evidence="3" type="ORF">GGR32_002013</name>
</gene>
<organism evidence="3 4">
    <name type="scientific">Mesonia hippocampi</name>
    <dbReference type="NCBI Taxonomy" id="1628250"/>
    <lineage>
        <taxon>Bacteria</taxon>
        <taxon>Pseudomonadati</taxon>
        <taxon>Bacteroidota</taxon>
        <taxon>Flavobacteriia</taxon>
        <taxon>Flavobacteriales</taxon>
        <taxon>Flavobacteriaceae</taxon>
        <taxon>Mesonia</taxon>
    </lineage>
</organism>
<dbReference type="Proteomes" id="UP000553034">
    <property type="component" value="Unassembled WGS sequence"/>
</dbReference>
<protein>
    <submittedName>
        <fullName evidence="3">Glycosyltransferase involved in cell wall biosynthesis</fullName>
    </submittedName>
</protein>
<reference evidence="3 4" key="1">
    <citation type="submission" date="2020-08" db="EMBL/GenBank/DDBJ databases">
        <title>Genomic Encyclopedia of Type Strains, Phase IV (KMG-IV): sequencing the most valuable type-strain genomes for metagenomic binning, comparative biology and taxonomic classification.</title>
        <authorList>
            <person name="Goeker M."/>
        </authorList>
    </citation>
    <scope>NUCLEOTIDE SEQUENCE [LARGE SCALE GENOMIC DNA]</scope>
    <source>
        <strain evidence="3 4">DSM 29568</strain>
    </source>
</reference>
<feature type="domain" description="Glycosyltransferase 2-like" evidence="2">
    <location>
        <begin position="6"/>
        <end position="163"/>
    </location>
</feature>
<dbReference type="GO" id="GO:0016740">
    <property type="term" value="F:transferase activity"/>
    <property type="evidence" value="ECO:0007669"/>
    <property type="project" value="UniProtKB-KW"/>
</dbReference>
<dbReference type="Gene3D" id="3.90.550.10">
    <property type="entry name" value="Spore Coat Polysaccharide Biosynthesis Protein SpsA, Chain A"/>
    <property type="match status" value="1"/>
</dbReference>
<keyword evidence="3" id="KW-0808">Transferase</keyword>
<keyword evidence="1" id="KW-0812">Transmembrane</keyword>
<proteinExistence type="predicted"/>
<dbReference type="AlphaFoldDB" id="A0A840EY01"/>
<keyword evidence="4" id="KW-1185">Reference proteome</keyword>
<keyword evidence="1" id="KW-0472">Membrane</keyword>